<dbReference type="OrthoDB" id="4281720at2"/>
<evidence type="ECO:0000313" key="3">
    <source>
        <dbReference type="Proteomes" id="UP000582487"/>
    </source>
</evidence>
<dbReference type="Proteomes" id="UP001209486">
    <property type="component" value="Unassembled WGS sequence"/>
</dbReference>
<sequence length="79" mass="9533">MTGKLILPAPYLSWPRIFLHRSDHWFSHHTAQAWHKQALRDEEIQQTEKNLAARIMTFKWVSWWNTTRIHENLGNQTPQ</sequence>
<gene>
    <name evidence="1" type="ORF">FYZ43_02460</name>
    <name evidence="2" type="ORF">HHJ74_10340</name>
</gene>
<dbReference type="EMBL" id="VSZY01000002">
    <property type="protein sequence ID" value="MCU9968298.1"/>
    <property type="molecule type" value="Genomic_DNA"/>
</dbReference>
<comment type="caution">
    <text evidence="2">The sequence shown here is derived from an EMBL/GenBank/DDBJ whole genome shotgun (WGS) entry which is preliminary data.</text>
</comment>
<evidence type="ECO:0000313" key="1">
    <source>
        <dbReference type="EMBL" id="MCU9968298.1"/>
    </source>
</evidence>
<accession>A0A848RVI3</accession>
<dbReference type="EMBL" id="JABCUV010000015">
    <property type="protein sequence ID" value="NMW94066.1"/>
    <property type="molecule type" value="Genomic_DNA"/>
</dbReference>
<reference evidence="1 4" key="1">
    <citation type="submission" date="2019-08" db="EMBL/GenBank/DDBJ databases">
        <title>Comparison of rpoB and gyrB Sequences from Mobiluncus Species and Development of a Multiplex PCR Method for Clinical Detection of Mobiluncus curtisii and Mobiluncus mulieris.</title>
        <authorList>
            <person name="Yang L."/>
            <person name="Shen Y."/>
            <person name="Xu G."/>
            <person name="Shu L.-B."/>
            <person name="Hu J."/>
            <person name="Zhang R."/>
            <person name="Wang Y."/>
            <person name="Zhou H.-W."/>
            <person name="Zhang X."/>
        </authorList>
    </citation>
    <scope>NUCLEOTIDE SEQUENCE [LARGE SCALE GENOMIC DNA]</scope>
    <source>
        <strain evidence="1 4">M26</strain>
    </source>
</reference>
<name>A0A848RVI3_9ACTO</name>
<evidence type="ECO:0000313" key="4">
    <source>
        <dbReference type="Proteomes" id="UP001209486"/>
    </source>
</evidence>
<evidence type="ECO:0000313" key="2">
    <source>
        <dbReference type="EMBL" id="NMW94066.1"/>
    </source>
</evidence>
<dbReference type="AlphaFoldDB" id="A0A848RVI3"/>
<organism evidence="2 3">
    <name type="scientific">Mobiluncus mulieris</name>
    <dbReference type="NCBI Taxonomy" id="2052"/>
    <lineage>
        <taxon>Bacteria</taxon>
        <taxon>Bacillati</taxon>
        <taxon>Actinomycetota</taxon>
        <taxon>Actinomycetes</taxon>
        <taxon>Actinomycetales</taxon>
        <taxon>Actinomycetaceae</taxon>
        <taxon>Mobiluncus</taxon>
    </lineage>
</organism>
<protein>
    <submittedName>
        <fullName evidence="2">Transposase</fullName>
    </submittedName>
</protein>
<dbReference type="Proteomes" id="UP000582487">
    <property type="component" value="Unassembled WGS sequence"/>
</dbReference>
<reference evidence="2 3" key="2">
    <citation type="submission" date="2020-04" db="EMBL/GenBank/DDBJ databases">
        <title>Antimicrobial susceptibility and clonality of vaginal-derived multi-drug resistant Mobiluncus isolates in China.</title>
        <authorList>
            <person name="Zhang X."/>
        </authorList>
    </citation>
    <scope>NUCLEOTIDE SEQUENCE [LARGE SCALE GENOMIC DNA]</scope>
    <source>
        <strain evidence="2 3">7</strain>
    </source>
</reference>
<proteinExistence type="predicted"/>